<protein>
    <recommendedName>
        <fullName evidence="5">Coiled-coil domain-containing protein 72</fullName>
    </recommendedName>
</protein>
<dbReference type="Pfam" id="PF09072">
    <property type="entry name" value="TMA7"/>
    <property type="match status" value="1"/>
</dbReference>
<evidence type="ECO:0008006" key="5">
    <source>
        <dbReference type="Google" id="ProtNLM"/>
    </source>
</evidence>
<keyword evidence="4" id="KW-1185">Reference proteome</keyword>
<dbReference type="InterPro" id="IPR015157">
    <property type="entry name" value="TMA7"/>
</dbReference>
<feature type="compositionally biased region" description="Basic and acidic residues" evidence="2">
    <location>
        <begin position="27"/>
        <end position="45"/>
    </location>
</feature>
<feature type="region of interest" description="Disordered" evidence="2">
    <location>
        <begin position="1"/>
        <end position="65"/>
    </location>
</feature>
<evidence type="ECO:0000313" key="4">
    <source>
        <dbReference type="Proteomes" id="UP001488838"/>
    </source>
</evidence>
<sequence length="109" mass="12012">MSGREGGKKKPLKQPKKQAKEMDEEDKAFKQKQKEEQKKLEELKAKAAGKGPLATGGIKKSGKKYSANRLNSAKIQSNYARQQILVAVLSLAFIERLASAEEHQFGSPA</sequence>
<gene>
    <name evidence="3" type="ORF">U0070_006524</name>
</gene>
<dbReference type="Proteomes" id="UP001488838">
    <property type="component" value="Unassembled WGS sequence"/>
</dbReference>
<accession>A0AAW0JP41</accession>
<name>A0AAW0JP41_MYOGA</name>
<comment type="caution">
    <text evidence="3">The sequence shown here is derived from an EMBL/GenBank/DDBJ whole genome shotgun (WGS) entry which is preliminary data.</text>
</comment>
<reference evidence="3 4" key="1">
    <citation type="journal article" date="2023" name="bioRxiv">
        <title>Conserved and derived expression patterns and positive selection on dental genes reveal complex evolutionary context of ever-growing rodent molars.</title>
        <authorList>
            <person name="Calamari Z.T."/>
            <person name="Song A."/>
            <person name="Cohen E."/>
            <person name="Akter M."/>
            <person name="Roy R.D."/>
            <person name="Hallikas O."/>
            <person name="Christensen M.M."/>
            <person name="Li P."/>
            <person name="Marangoni P."/>
            <person name="Jernvall J."/>
            <person name="Klein O.D."/>
        </authorList>
    </citation>
    <scope>NUCLEOTIDE SEQUENCE [LARGE SCALE GENOMIC DNA]</scope>
    <source>
        <strain evidence="3">V071</strain>
    </source>
</reference>
<evidence type="ECO:0000256" key="1">
    <source>
        <dbReference type="ARBA" id="ARBA00006631"/>
    </source>
</evidence>
<dbReference type="PANTHER" id="PTHR28632">
    <property type="entry name" value="TRANSLATION MACHINERY-ASSOCIATED PROTEIN 7"/>
    <property type="match status" value="1"/>
</dbReference>
<comment type="similarity">
    <text evidence="1">Belongs to the TMA7 family.</text>
</comment>
<proteinExistence type="inferred from homology"/>
<evidence type="ECO:0000256" key="2">
    <source>
        <dbReference type="SAM" id="MobiDB-lite"/>
    </source>
</evidence>
<organism evidence="3 4">
    <name type="scientific">Myodes glareolus</name>
    <name type="common">Bank vole</name>
    <name type="synonym">Clethrionomys glareolus</name>
    <dbReference type="NCBI Taxonomy" id="447135"/>
    <lineage>
        <taxon>Eukaryota</taxon>
        <taxon>Metazoa</taxon>
        <taxon>Chordata</taxon>
        <taxon>Craniata</taxon>
        <taxon>Vertebrata</taxon>
        <taxon>Euteleostomi</taxon>
        <taxon>Mammalia</taxon>
        <taxon>Eutheria</taxon>
        <taxon>Euarchontoglires</taxon>
        <taxon>Glires</taxon>
        <taxon>Rodentia</taxon>
        <taxon>Myomorpha</taxon>
        <taxon>Muroidea</taxon>
        <taxon>Cricetidae</taxon>
        <taxon>Arvicolinae</taxon>
        <taxon>Myodes</taxon>
    </lineage>
</organism>
<dbReference type="AlphaFoldDB" id="A0AAW0JP41"/>
<evidence type="ECO:0000313" key="3">
    <source>
        <dbReference type="EMBL" id="KAK7828739.1"/>
    </source>
</evidence>
<dbReference type="EMBL" id="JBBHLL010000024">
    <property type="protein sequence ID" value="KAK7828739.1"/>
    <property type="molecule type" value="Genomic_DNA"/>
</dbReference>